<keyword evidence="2" id="KW-0812">Transmembrane</keyword>
<sequence>MCIKPSIAIVDSGPCVFSLTTTGCRACIIRKALVLTLLLVLGTVTCSPVPSDLPAIPDAGHVEVTHEVRHVTYEVSAEVNEATASSHIPSDVPPEEDPPIPTVTTPHAAPEEQHTQEFIATDNVGISQPPEIPSDTSVGDTTDHETALGKSFLNYDSGTEENSRLDTKEKSGEALTERRATELENTSKSEKTQEAVFRSSAVTGKLVPESHMYLTSEDINGSHPEIVSPGHEGLPTEVEPTKIVSEVIDVSHSISENGNNDEHTTEASVHLVDDEIKSKSVSNSEQNEEPFEDLVRTVQGNEELPEVLYQDNVEFLETKKRTDSDDVPVHEETALEPVSEAPQEFDIVAPEDNIPETTRESRVYIEDEESTDSESKKEQAPSEGYKSSSEKEQKSTTIGGLESMSMTSPTPESLPDDVPGDVPVIDDLGKVEAPPGEDQEAEVATGLPEMELSEENSTISDDTAKQDLPDIVIKPPSSSIAPWPVEEYTDNYGDPLNSGDLPDFDVTHERLPSVEHPLPKDAQLIPKQTHEHTGDGSKGESSDLAAGDHMLEVEAGTPRVLPPQQEQVSAAAPSSLTPGCIVAIVFGVLVSLVVILGVGGFMIWQRRTQNRPKVLGNDQGYAGSDSGGYIDDQVRVSYVNSQTDTPKGSPEDLISLDNDSFLNSLESMTIQNLWTDNIRHTKL</sequence>
<feature type="region of interest" description="Disordered" evidence="1">
    <location>
        <begin position="82"/>
        <end position="107"/>
    </location>
</feature>
<feature type="region of interest" description="Disordered" evidence="1">
    <location>
        <begin position="125"/>
        <end position="193"/>
    </location>
</feature>
<evidence type="ECO:0000313" key="4">
    <source>
        <dbReference type="Proteomes" id="UP001381693"/>
    </source>
</evidence>
<dbReference type="AlphaFoldDB" id="A0AAN8XTS6"/>
<feature type="compositionally biased region" description="Basic and acidic residues" evidence="1">
    <location>
        <begin position="528"/>
        <end position="541"/>
    </location>
</feature>
<feature type="transmembrane region" description="Helical" evidence="2">
    <location>
        <begin position="581"/>
        <end position="604"/>
    </location>
</feature>
<accession>A0AAN8XTS6</accession>
<evidence type="ECO:0000313" key="3">
    <source>
        <dbReference type="EMBL" id="KAK7085694.1"/>
    </source>
</evidence>
<proteinExistence type="predicted"/>
<gene>
    <name evidence="3" type="ORF">SK128_025137</name>
</gene>
<keyword evidence="4" id="KW-1185">Reference proteome</keyword>
<feature type="compositionally biased region" description="Basic and acidic residues" evidence="1">
    <location>
        <begin position="161"/>
        <end position="193"/>
    </location>
</feature>
<name>A0AAN8XTS6_HALRR</name>
<evidence type="ECO:0000256" key="1">
    <source>
        <dbReference type="SAM" id="MobiDB-lite"/>
    </source>
</evidence>
<dbReference type="Proteomes" id="UP001381693">
    <property type="component" value="Unassembled WGS sequence"/>
</dbReference>
<organism evidence="3 4">
    <name type="scientific">Halocaridina rubra</name>
    <name type="common">Hawaiian red shrimp</name>
    <dbReference type="NCBI Taxonomy" id="373956"/>
    <lineage>
        <taxon>Eukaryota</taxon>
        <taxon>Metazoa</taxon>
        <taxon>Ecdysozoa</taxon>
        <taxon>Arthropoda</taxon>
        <taxon>Crustacea</taxon>
        <taxon>Multicrustacea</taxon>
        <taxon>Malacostraca</taxon>
        <taxon>Eumalacostraca</taxon>
        <taxon>Eucarida</taxon>
        <taxon>Decapoda</taxon>
        <taxon>Pleocyemata</taxon>
        <taxon>Caridea</taxon>
        <taxon>Atyoidea</taxon>
        <taxon>Atyidae</taxon>
        <taxon>Halocaridina</taxon>
    </lineage>
</organism>
<feature type="region of interest" description="Disordered" evidence="1">
    <location>
        <begin position="522"/>
        <end position="543"/>
    </location>
</feature>
<keyword evidence="2" id="KW-0472">Membrane</keyword>
<evidence type="ECO:0000256" key="2">
    <source>
        <dbReference type="SAM" id="Phobius"/>
    </source>
</evidence>
<keyword evidence="2" id="KW-1133">Transmembrane helix</keyword>
<dbReference type="PROSITE" id="PS51257">
    <property type="entry name" value="PROKAR_LIPOPROTEIN"/>
    <property type="match status" value="1"/>
</dbReference>
<comment type="caution">
    <text evidence="3">The sequence shown here is derived from an EMBL/GenBank/DDBJ whole genome shotgun (WGS) entry which is preliminary data.</text>
</comment>
<protein>
    <submittedName>
        <fullName evidence="3">Uncharacterized protein</fullName>
    </submittedName>
</protein>
<feature type="compositionally biased region" description="Basic and acidic residues" evidence="1">
    <location>
        <begin position="319"/>
        <end position="333"/>
    </location>
</feature>
<feature type="region of interest" description="Disordered" evidence="1">
    <location>
        <begin position="319"/>
        <end position="484"/>
    </location>
</feature>
<dbReference type="EMBL" id="JAXCGZ010000662">
    <property type="protein sequence ID" value="KAK7085694.1"/>
    <property type="molecule type" value="Genomic_DNA"/>
</dbReference>
<reference evidence="3 4" key="1">
    <citation type="submission" date="2023-11" db="EMBL/GenBank/DDBJ databases">
        <title>Halocaridina rubra genome assembly.</title>
        <authorList>
            <person name="Smith C."/>
        </authorList>
    </citation>
    <scope>NUCLEOTIDE SEQUENCE [LARGE SCALE GENOMIC DNA]</scope>
    <source>
        <strain evidence="3">EP-1</strain>
        <tissue evidence="3">Whole</tissue>
    </source>
</reference>